<evidence type="ECO:0000259" key="1">
    <source>
        <dbReference type="PROSITE" id="PS50057"/>
    </source>
</evidence>
<dbReference type="EMBL" id="UYRU01095850">
    <property type="protein sequence ID" value="VDN39545.1"/>
    <property type="molecule type" value="Genomic_DNA"/>
</dbReference>
<dbReference type="InterPro" id="IPR019747">
    <property type="entry name" value="FERM_CS"/>
</dbReference>
<feature type="domain" description="FERM" evidence="1">
    <location>
        <begin position="1"/>
        <end position="146"/>
    </location>
</feature>
<dbReference type="InterPro" id="IPR014352">
    <property type="entry name" value="FERM/acyl-CoA-bd_prot_sf"/>
</dbReference>
<dbReference type="InterPro" id="IPR000798">
    <property type="entry name" value="Ez/rad/moesin-like"/>
</dbReference>
<dbReference type="GO" id="GO:0003779">
    <property type="term" value="F:actin binding"/>
    <property type="evidence" value="ECO:0007669"/>
    <property type="project" value="InterPro"/>
</dbReference>
<reference evidence="2 3" key="1">
    <citation type="submission" date="2018-11" db="EMBL/GenBank/DDBJ databases">
        <authorList>
            <consortium name="Pathogen Informatics"/>
        </authorList>
    </citation>
    <scope>NUCLEOTIDE SEQUENCE [LARGE SCALE GENOMIC DNA]</scope>
</reference>
<dbReference type="SUPFAM" id="SSF47031">
    <property type="entry name" value="Second domain of FERM"/>
    <property type="match status" value="1"/>
</dbReference>
<protein>
    <recommendedName>
        <fullName evidence="1">FERM domain-containing protein</fullName>
    </recommendedName>
</protein>
<dbReference type="PROSITE" id="PS50057">
    <property type="entry name" value="FERM_3"/>
    <property type="match status" value="1"/>
</dbReference>
<dbReference type="PANTHER" id="PTHR23281">
    <property type="entry name" value="MERLIN/MOESIN/EZRIN/RADIXIN"/>
    <property type="match status" value="1"/>
</dbReference>
<dbReference type="Proteomes" id="UP000281553">
    <property type="component" value="Unassembled WGS sequence"/>
</dbReference>
<sequence length="146" mass="16617">MSKEHGQKETQHLSMGHVNGMGQRAIGKIDQPRAIKFGQTFRLLVDSDNIRFDSEQSSMLGACLIDSLTILSNHDVDVDGWYKMIETWYREHRGQSPQEAMLSYLQLAQDLETFGVDYFEIRNRRGTDLLLGIDAIGLAVYKPPDK</sequence>
<proteinExistence type="predicted"/>
<accession>A0A3P7NAN6</accession>
<dbReference type="OrthoDB" id="6018897at2759"/>
<dbReference type="SUPFAM" id="SSF50729">
    <property type="entry name" value="PH domain-like"/>
    <property type="match status" value="1"/>
</dbReference>
<organism evidence="2 3">
    <name type="scientific">Dibothriocephalus latus</name>
    <name type="common">Fish tapeworm</name>
    <name type="synonym">Diphyllobothrium latum</name>
    <dbReference type="NCBI Taxonomy" id="60516"/>
    <lineage>
        <taxon>Eukaryota</taxon>
        <taxon>Metazoa</taxon>
        <taxon>Spiralia</taxon>
        <taxon>Lophotrochozoa</taxon>
        <taxon>Platyhelminthes</taxon>
        <taxon>Cestoda</taxon>
        <taxon>Eucestoda</taxon>
        <taxon>Diphyllobothriidea</taxon>
        <taxon>Diphyllobothriidae</taxon>
        <taxon>Dibothriocephalus</taxon>
    </lineage>
</organism>
<dbReference type="InterPro" id="IPR011174">
    <property type="entry name" value="ERM"/>
</dbReference>
<dbReference type="Gene3D" id="1.20.80.10">
    <property type="match status" value="1"/>
</dbReference>
<dbReference type="InterPro" id="IPR019748">
    <property type="entry name" value="FERM_central"/>
</dbReference>
<dbReference type="CDD" id="cd14473">
    <property type="entry name" value="FERM_B-lobe"/>
    <property type="match status" value="1"/>
</dbReference>
<keyword evidence="3" id="KW-1185">Reference proteome</keyword>
<dbReference type="Pfam" id="PF00373">
    <property type="entry name" value="FERM_M"/>
    <property type="match status" value="1"/>
</dbReference>
<dbReference type="PROSITE" id="PS00661">
    <property type="entry name" value="FERM_2"/>
    <property type="match status" value="1"/>
</dbReference>
<name>A0A3P7NAN6_DIBLA</name>
<evidence type="ECO:0000313" key="3">
    <source>
        <dbReference type="Proteomes" id="UP000281553"/>
    </source>
</evidence>
<dbReference type="InterPro" id="IPR035963">
    <property type="entry name" value="FERM_2"/>
</dbReference>
<dbReference type="PRINTS" id="PR00661">
    <property type="entry name" value="ERMFAMILY"/>
</dbReference>
<gene>
    <name evidence="2" type="ORF">DILT_LOCUS17924</name>
</gene>
<dbReference type="InterPro" id="IPR000299">
    <property type="entry name" value="FERM_domain"/>
</dbReference>
<evidence type="ECO:0000313" key="2">
    <source>
        <dbReference type="EMBL" id="VDN39545.1"/>
    </source>
</evidence>
<dbReference type="AlphaFoldDB" id="A0A3P7NAN6"/>